<reference evidence="5 6" key="1">
    <citation type="submission" date="2018-03" db="EMBL/GenBank/DDBJ databases">
        <title>The ancient ancestry and fast evolution of plastids.</title>
        <authorList>
            <person name="Moore K.R."/>
            <person name="Magnabosco C."/>
            <person name="Momper L."/>
            <person name="Gold D.A."/>
            <person name="Bosak T."/>
            <person name="Fournier G.P."/>
        </authorList>
    </citation>
    <scope>NUCLEOTIDE SEQUENCE [LARGE SCALE GENOMIC DNA]</scope>
    <source>
        <strain evidence="5 6">CCALA 016</strain>
    </source>
</reference>
<dbReference type="Pfam" id="PF00067">
    <property type="entry name" value="p450"/>
    <property type="match status" value="1"/>
</dbReference>
<dbReference type="Gene3D" id="1.10.630.10">
    <property type="entry name" value="Cytochrome P450"/>
    <property type="match status" value="1"/>
</dbReference>
<accession>A0A2T1M2N4</accession>
<keyword evidence="6" id="KW-1185">Reference proteome</keyword>
<evidence type="ECO:0000256" key="1">
    <source>
        <dbReference type="ARBA" id="ARBA00001971"/>
    </source>
</evidence>
<keyword evidence="4" id="KW-0560">Oxidoreductase</keyword>
<evidence type="ECO:0000256" key="3">
    <source>
        <dbReference type="PIRSR" id="PIRSR602401-1"/>
    </source>
</evidence>
<proteinExistence type="inferred from homology"/>
<organism evidence="5 6">
    <name type="scientific">Aphanothece hegewaldii CCALA 016</name>
    <dbReference type="NCBI Taxonomy" id="2107694"/>
    <lineage>
        <taxon>Bacteria</taxon>
        <taxon>Bacillati</taxon>
        <taxon>Cyanobacteriota</taxon>
        <taxon>Cyanophyceae</taxon>
        <taxon>Oscillatoriophycideae</taxon>
        <taxon>Chroococcales</taxon>
        <taxon>Aphanothecaceae</taxon>
        <taxon>Aphanothece</taxon>
    </lineage>
</organism>
<gene>
    <name evidence="5" type="ORF">C7H19_02890</name>
</gene>
<protein>
    <submittedName>
        <fullName evidence="5">Cytochrome P450</fullName>
    </submittedName>
</protein>
<keyword evidence="3 4" id="KW-0479">Metal-binding</keyword>
<dbReference type="PANTHER" id="PTHR24305">
    <property type="entry name" value="CYTOCHROME P450"/>
    <property type="match status" value="1"/>
</dbReference>
<comment type="similarity">
    <text evidence="2 4">Belongs to the cytochrome P450 family.</text>
</comment>
<dbReference type="PROSITE" id="PS00086">
    <property type="entry name" value="CYTOCHROME_P450"/>
    <property type="match status" value="1"/>
</dbReference>
<evidence type="ECO:0000256" key="4">
    <source>
        <dbReference type="RuleBase" id="RU000461"/>
    </source>
</evidence>
<evidence type="ECO:0000313" key="5">
    <source>
        <dbReference type="EMBL" id="PSF39016.1"/>
    </source>
</evidence>
<keyword evidence="3 4" id="KW-0408">Iron</keyword>
<dbReference type="GO" id="GO:0020037">
    <property type="term" value="F:heme binding"/>
    <property type="evidence" value="ECO:0007669"/>
    <property type="project" value="InterPro"/>
</dbReference>
<dbReference type="InterPro" id="IPR001128">
    <property type="entry name" value="Cyt_P450"/>
</dbReference>
<dbReference type="RefSeq" id="WP_106455382.1">
    <property type="nucleotide sequence ID" value="NZ_PXOH01000002.1"/>
</dbReference>
<dbReference type="PANTHER" id="PTHR24305:SF166">
    <property type="entry name" value="CYTOCHROME P450 12A4, MITOCHONDRIAL-RELATED"/>
    <property type="match status" value="1"/>
</dbReference>
<evidence type="ECO:0000256" key="2">
    <source>
        <dbReference type="ARBA" id="ARBA00010617"/>
    </source>
</evidence>
<comment type="cofactor">
    <cofactor evidence="1 3">
        <name>heme</name>
        <dbReference type="ChEBI" id="CHEBI:30413"/>
    </cofactor>
</comment>
<dbReference type="SUPFAM" id="SSF48264">
    <property type="entry name" value="Cytochrome P450"/>
    <property type="match status" value="1"/>
</dbReference>
<dbReference type="InterPro" id="IPR036396">
    <property type="entry name" value="Cyt_P450_sf"/>
</dbReference>
<dbReference type="EMBL" id="PXOH01000002">
    <property type="protein sequence ID" value="PSF39016.1"/>
    <property type="molecule type" value="Genomic_DNA"/>
</dbReference>
<feature type="binding site" description="axial binding residue" evidence="3">
    <location>
        <position position="390"/>
    </location>
    <ligand>
        <name>heme</name>
        <dbReference type="ChEBI" id="CHEBI:30413"/>
    </ligand>
    <ligandPart>
        <name>Fe</name>
        <dbReference type="ChEBI" id="CHEBI:18248"/>
    </ligandPart>
</feature>
<evidence type="ECO:0000313" key="6">
    <source>
        <dbReference type="Proteomes" id="UP000239001"/>
    </source>
</evidence>
<dbReference type="OrthoDB" id="446280at2"/>
<dbReference type="Proteomes" id="UP000239001">
    <property type="component" value="Unassembled WGS sequence"/>
</dbReference>
<dbReference type="InterPro" id="IPR050121">
    <property type="entry name" value="Cytochrome_P450_monoxygenase"/>
</dbReference>
<dbReference type="GO" id="GO:0005506">
    <property type="term" value="F:iron ion binding"/>
    <property type="evidence" value="ECO:0007669"/>
    <property type="project" value="InterPro"/>
</dbReference>
<dbReference type="AlphaFoldDB" id="A0A2T1M2N4"/>
<dbReference type="GO" id="GO:0016705">
    <property type="term" value="F:oxidoreductase activity, acting on paired donors, with incorporation or reduction of molecular oxygen"/>
    <property type="evidence" value="ECO:0007669"/>
    <property type="project" value="InterPro"/>
</dbReference>
<reference evidence="5 6" key="2">
    <citation type="submission" date="2018-03" db="EMBL/GenBank/DDBJ databases">
        <authorList>
            <person name="Keele B.F."/>
        </authorList>
    </citation>
    <scope>NUCLEOTIDE SEQUENCE [LARGE SCALE GENOMIC DNA]</scope>
    <source>
        <strain evidence="5 6">CCALA 016</strain>
    </source>
</reference>
<dbReference type="GO" id="GO:0004497">
    <property type="term" value="F:monooxygenase activity"/>
    <property type="evidence" value="ECO:0007669"/>
    <property type="project" value="UniProtKB-KW"/>
</dbReference>
<name>A0A2T1M2N4_9CHRO</name>
<keyword evidence="4" id="KW-0503">Monooxygenase</keyword>
<dbReference type="CDD" id="cd11053">
    <property type="entry name" value="CYP110-like"/>
    <property type="match status" value="1"/>
</dbReference>
<keyword evidence="3 4" id="KW-0349">Heme</keyword>
<dbReference type="InterPro" id="IPR002401">
    <property type="entry name" value="Cyt_P450_E_grp-I"/>
</dbReference>
<sequence length="446" mass="51523">MILPRPTTPRFLRTLKLIFRPVEYLDDYGQQFGDMFAVGSEDYPFVYVNHPKAIQEIFTADKEIFDSGKGNAVLKFLLGANSITLLDGEPHQRQRKLLIPPFYAERLRAYHQIIDNIAQEVTNKWQEGQIIRVRTHIQDITLQVILQVVFGLEQGQRYDQLRDLLTTLLEALSTPLSSTLLFFPQLRQDWGNFSPWGRFLRCKQQVDELLRREIQERRQENNLDKEDILSLLLATSYEDGKPMTDEEIRDELMTMLVAGHETTASALTWALYWVYSQPIIKDKLRFELSGLGKNPSPSDIAKLPYLGAVCSETLRIYPVALTPFPRILKKPFDVMGYHFNPGTVLTPCIYLVHQREDLYPEPKKFKPERFLERQYSPYEYFPFGGGNRRCIGLSLAMLEMKLILAAIVSRFDLALTTHRPLKPVRRGLTLAPPGNFKLKVKAKFNA</sequence>
<comment type="caution">
    <text evidence="5">The sequence shown here is derived from an EMBL/GenBank/DDBJ whole genome shotgun (WGS) entry which is preliminary data.</text>
</comment>
<dbReference type="PRINTS" id="PR00463">
    <property type="entry name" value="EP450I"/>
</dbReference>
<dbReference type="InterPro" id="IPR017972">
    <property type="entry name" value="Cyt_P450_CS"/>
</dbReference>
<dbReference type="PRINTS" id="PR00385">
    <property type="entry name" value="P450"/>
</dbReference>